<keyword evidence="2" id="KW-0812">Transmembrane</keyword>
<dbReference type="PANTHER" id="PTHR41390">
    <property type="entry name" value="CHROMOSOME 7, WHOLE GENOME SHOTGUN SEQUENCE"/>
    <property type="match status" value="1"/>
</dbReference>
<accession>A0A3N4KIS8</accession>
<feature type="transmembrane region" description="Helical" evidence="2">
    <location>
        <begin position="20"/>
        <end position="38"/>
    </location>
</feature>
<evidence type="ECO:0000313" key="4">
    <source>
        <dbReference type="Proteomes" id="UP000277580"/>
    </source>
</evidence>
<evidence type="ECO:0000256" key="2">
    <source>
        <dbReference type="SAM" id="Phobius"/>
    </source>
</evidence>
<keyword evidence="2" id="KW-0472">Membrane</keyword>
<name>A0A3N4KIS8_9PEZI</name>
<dbReference type="PANTHER" id="PTHR41390:SF1">
    <property type="entry name" value="NADH-UBIQUINONE OXIDOREDUCTASE 213 KDA SUBUNIT"/>
    <property type="match status" value="1"/>
</dbReference>
<organism evidence="3 4">
    <name type="scientific">Morchella conica CCBAS932</name>
    <dbReference type="NCBI Taxonomy" id="1392247"/>
    <lineage>
        <taxon>Eukaryota</taxon>
        <taxon>Fungi</taxon>
        <taxon>Dikarya</taxon>
        <taxon>Ascomycota</taxon>
        <taxon>Pezizomycotina</taxon>
        <taxon>Pezizomycetes</taxon>
        <taxon>Pezizales</taxon>
        <taxon>Morchellaceae</taxon>
        <taxon>Morchella</taxon>
    </lineage>
</organism>
<feature type="region of interest" description="Disordered" evidence="1">
    <location>
        <begin position="204"/>
        <end position="226"/>
    </location>
</feature>
<dbReference type="STRING" id="1392247.A0A3N4KIS8"/>
<feature type="transmembrane region" description="Helical" evidence="2">
    <location>
        <begin position="86"/>
        <end position="106"/>
    </location>
</feature>
<feature type="transmembrane region" description="Helical" evidence="2">
    <location>
        <begin position="44"/>
        <end position="65"/>
    </location>
</feature>
<feature type="transmembrane region" description="Helical" evidence="2">
    <location>
        <begin position="112"/>
        <end position="132"/>
    </location>
</feature>
<keyword evidence="4" id="KW-1185">Reference proteome</keyword>
<dbReference type="AlphaFoldDB" id="A0A3N4KIS8"/>
<dbReference type="InParanoid" id="A0A3N4KIS8"/>
<keyword evidence="2" id="KW-1133">Transmembrane helix</keyword>
<dbReference type="EMBL" id="ML119153">
    <property type="protein sequence ID" value="RPB09249.1"/>
    <property type="molecule type" value="Genomic_DNA"/>
</dbReference>
<gene>
    <name evidence="3" type="ORF">P167DRAFT_538567</name>
</gene>
<dbReference type="OrthoDB" id="5565730at2759"/>
<protein>
    <submittedName>
        <fullName evidence="3">Uncharacterized protein</fullName>
    </submittedName>
</protein>
<sequence>MRTDPSAQVPNPILNPALKVGVVTGAAGTLFGGAYGIIRNRPTLGLFAVLTGVNSAILGGTYWATRTTMIRALQDPETLSLYPREKAYVSGAAGAVAGGFVALVLGKPRASLPGALVWGLIGLSGQTVYNIADARHTKSVLKEKKPEQTGGFGFWDRVMRSRWSPVTRLTTEEYEEMLKGKLLALEADLAIADEEIAKLEIMRTEQQSKHTIGGREPVETTRSSRG</sequence>
<proteinExistence type="predicted"/>
<reference evidence="3 4" key="1">
    <citation type="journal article" date="2018" name="Nat. Ecol. Evol.">
        <title>Pezizomycetes genomes reveal the molecular basis of ectomycorrhizal truffle lifestyle.</title>
        <authorList>
            <person name="Murat C."/>
            <person name="Payen T."/>
            <person name="Noel B."/>
            <person name="Kuo A."/>
            <person name="Morin E."/>
            <person name="Chen J."/>
            <person name="Kohler A."/>
            <person name="Krizsan K."/>
            <person name="Balestrini R."/>
            <person name="Da Silva C."/>
            <person name="Montanini B."/>
            <person name="Hainaut M."/>
            <person name="Levati E."/>
            <person name="Barry K.W."/>
            <person name="Belfiori B."/>
            <person name="Cichocki N."/>
            <person name="Clum A."/>
            <person name="Dockter R.B."/>
            <person name="Fauchery L."/>
            <person name="Guy J."/>
            <person name="Iotti M."/>
            <person name="Le Tacon F."/>
            <person name="Lindquist E.A."/>
            <person name="Lipzen A."/>
            <person name="Malagnac F."/>
            <person name="Mello A."/>
            <person name="Molinier V."/>
            <person name="Miyauchi S."/>
            <person name="Poulain J."/>
            <person name="Riccioni C."/>
            <person name="Rubini A."/>
            <person name="Sitrit Y."/>
            <person name="Splivallo R."/>
            <person name="Traeger S."/>
            <person name="Wang M."/>
            <person name="Zifcakova L."/>
            <person name="Wipf D."/>
            <person name="Zambonelli A."/>
            <person name="Paolocci F."/>
            <person name="Nowrousian M."/>
            <person name="Ottonello S."/>
            <person name="Baldrian P."/>
            <person name="Spatafora J.W."/>
            <person name="Henrissat B."/>
            <person name="Nagy L.G."/>
            <person name="Aury J.M."/>
            <person name="Wincker P."/>
            <person name="Grigoriev I.V."/>
            <person name="Bonfante P."/>
            <person name="Martin F.M."/>
        </authorList>
    </citation>
    <scope>NUCLEOTIDE SEQUENCE [LARGE SCALE GENOMIC DNA]</scope>
    <source>
        <strain evidence="3 4">CCBAS932</strain>
    </source>
</reference>
<evidence type="ECO:0000256" key="1">
    <source>
        <dbReference type="SAM" id="MobiDB-lite"/>
    </source>
</evidence>
<dbReference type="Proteomes" id="UP000277580">
    <property type="component" value="Unassembled WGS sequence"/>
</dbReference>
<evidence type="ECO:0000313" key="3">
    <source>
        <dbReference type="EMBL" id="RPB09249.1"/>
    </source>
</evidence>